<feature type="compositionally biased region" description="Polar residues" evidence="9">
    <location>
        <begin position="745"/>
        <end position="765"/>
    </location>
</feature>
<evidence type="ECO:0000256" key="6">
    <source>
        <dbReference type="ARBA" id="ARBA00023163"/>
    </source>
</evidence>
<keyword evidence="6" id="KW-0804">Transcription</keyword>
<feature type="compositionally biased region" description="Low complexity" evidence="9">
    <location>
        <begin position="637"/>
        <end position="658"/>
    </location>
</feature>
<evidence type="ECO:0000256" key="9">
    <source>
        <dbReference type="SAM" id="MobiDB-lite"/>
    </source>
</evidence>
<feature type="compositionally biased region" description="Polar residues" evidence="9">
    <location>
        <begin position="238"/>
        <end position="249"/>
    </location>
</feature>
<evidence type="ECO:0000256" key="3">
    <source>
        <dbReference type="ARBA" id="ARBA00022574"/>
    </source>
</evidence>
<dbReference type="PROSITE" id="PS00678">
    <property type="entry name" value="WD_REPEATS_1"/>
    <property type="match status" value="1"/>
</dbReference>
<dbReference type="InterPro" id="IPR015943">
    <property type="entry name" value="WD40/YVTN_repeat-like_dom_sf"/>
</dbReference>
<protein>
    <recommendedName>
        <fullName evidence="10">TFIID subunit TAF5 NTD2 domain-containing protein</fullName>
    </recommendedName>
</protein>
<dbReference type="CDD" id="cd00200">
    <property type="entry name" value="WD40"/>
    <property type="match status" value="1"/>
</dbReference>
<feature type="compositionally biased region" description="Polar residues" evidence="9">
    <location>
        <begin position="463"/>
        <end position="474"/>
    </location>
</feature>
<feature type="region of interest" description="Disordered" evidence="9">
    <location>
        <begin position="593"/>
        <end position="709"/>
    </location>
</feature>
<dbReference type="GO" id="GO:0005669">
    <property type="term" value="C:transcription factor TFIID complex"/>
    <property type="evidence" value="ECO:0007669"/>
    <property type="project" value="TreeGrafter"/>
</dbReference>
<feature type="compositionally biased region" description="Polar residues" evidence="9">
    <location>
        <begin position="59"/>
        <end position="92"/>
    </location>
</feature>
<dbReference type="PRINTS" id="PR00320">
    <property type="entry name" value="GPROTEINBRPT"/>
</dbReference>
<evidence type="ECO:0000256" key="8">
    <source>
        <dbReference type="PROSITE-ProRule" id="PRU00221"/>
    </source>
</evidence>
<dbReference type="PROSITE" id="PS50896">
    <property type="entry name" value="LISH"/>
    <property type="match status" value="1"/>
</dbReference>
<accession>A0A6A6U7D5</accession>
<evidence type="ECO:0000313" key="12">
    <source>
        <dbReference type="Proteomes" id="UP000799302"/>
    </source>
</evidence>
<feature type="compositionally biased region" description="Low complexity" evidence="9">
    <location>
        <begin position="369"/>
        <end position="386"/>
    </location>
</feature>
<evidence type="ECO:0000256" key="4">
    <source>
        <dbReference type="ARBA" id="ARBA00022737"/>
    </source>
</evidence>
<dbReference type="CDD" id="cd08044">
    <property type="entry name" value="TAF5_NTD2"/>
    <property type="match status" value="1"/>
</dbReference>
<feature type="repeat" description="WD" evidence="8">
    <location>
        <begin position="1234"/>
        <end position="1275"/>
    </location>
</feature>
<feature type="region of interest" description="Disordered" evidence="9">
    <location>
        <begin position="1"/>
        <end position="347"/>
    </location>
</feature>
<dbReference type="GO" id="GO:0016251">
    <property type="term" value="F:RNA polymerase II general transcription initiation factor activity"/>
    <property type="evidence" value="ECO:0007669"/>
    <property type="project" value="TreeGrafter"/>
</dbReference>
<evidence type="ECO:0000259" key="10">
    <source>
        <dbReference type="Pfam" id="PF04494"/>
    </source>
</evidence>
<feature type="repeat" description="WD" evidence="8">
    <location>
        <begin position="1276"/>
        <end position="1316"/>
    </location>
</feature>
<feature type="region of interest" description="Disordered" evidence="9">
    <location>
        <begin position="1399"/>
        <end position="1427"/>
    </location>
</feature>
<dbReference type="Pfam" id="PF04494">
    <property type="entry name" value="TFIID_NTD2"/>
    <property type="match status" value="1"/>
</dbReference>
<dbReference type="InterPro" id="IPR006594">
    <property type="entry name" value="LisH"/>
</dbReference>
<evidence type="ECO:0000313" key="11">
    <source>
        <dbReference type="EMBL" id="KAF2666998.1"/>
    </source>
</evidence>
<feature type="repeat" description="WD" evidence="8">
    <location>
        <begin position="1317"/>
        <end position="1358"/>
    </location>
</feature>
<dbReference type="InterPro" id="IPR001680">
    <property type="entry name" value="WD40_rpt"/>
</dbReference>
<dbReference type="PROSITE" id="PS50082">
    <property type="entry name" value="WD_REPEATS_2"/>
    <property type="match status" value="5"/>
</dbReference>
<proteinExistence type="inferred from homology"/>
<feature type="repeat" description="WD" evidence="8">
    <location>
        <begin position="1210"/>
        <end position="1226"/>
    </location>
</feature>
<feature type="compositionally biased region" description="Low complexity" evidence="9">
    <location>
        <begin position="334"/>
        <end position="347"/>
    </location>
</feature>
<dbReference type="Gene3D" id="1.25.40.500">
    <property type="entry name" value="TFIID subunit TAF5, NTD2 domain"/>
    <property type="match status" value="1"/>
</dbReference>
<dbReference type="InterPro" id="IPR019775">
    <property type="entry name" value="WD40_repeat_CS"/>
</dbReference>
<feature type="compositionally biased region" description="Polar residues" evidence="9">
    <location>
        <begin position="555"/>
        <end position="571"/>
    </location>
</feature>
<feature type="region of interest" description="Disordered" evidence="9">
    <location>
        <begin position="721"/>
        <end position="765"/>
    </location>
</feature>
<dbReference type="InterPro" id="IPR037264">
    <property type="entry name" value="TFIID_NTD2_sf"/>
</dbReference>
<dbReference type="SUPFAM" id="SSF50978">
    <property type="entry name" value="WD40 repeat-like"/>
    <property type="match status" value="1"/>
</dbReference>
<feature type="compositionally biased region" description="Polar residues" evidence="9">
    <location>
        <begin position="593"/>
        <end position="636"/>
    </location>
</feature>
<feature type="repeat" description="WD" evidence="8">
    <location>
        <begin position="1367"/>
        <end position="1393"/>
    </location>
</feature>
<dbReference type="PANTHER" id="PTHR19879:SF1">
    <property type="entry name" value="CANNONBALL-RELATED"/>
    <property type="match status" value="1"/>
</dbReference>
<evidence type="ECO:0000256" key="5">
    <source>
        <dbReference type="ARBA" id="ARBA00023015"/>
    </source>
</evidence>
<dbReference type="PROSITE" id="PS50294">
    <property type="entry name" value="WD_REPEATS_REGION"/>
    <property type="match status" value="3"/>
</dbReference>
<dbReference type="SMART" id="SM00320">
    <property type="entry name" value="WD40"/>
    <property type="match status" value="6"/>
</dbReference>
<keyword evidence="5" id="KW-0805">Transcription regulation</keyword>
<dbReference type="InterPro" id="IPR007582">
    <property type="entry name" value="TFIID_NTD2"/>
</dbReference>
<comment type="similarity">
    <text evidence="2">Belongs to the WD repeat TAF5 family.</text>
</comment>
<name>A0A6A6U7D5_9PEZI</name>
<dbReference type="GO" id="GO:0006367">
    <property type="term" value="P:transcription initiation at RNA polymerase II promoter"/>
    <property type="evidence" value="ECO:0007669"/>
    <property type="project" value="TreeGrafter"/>
</dbReference>
<comment type="subcellular location">
    <subcellularLocation>
        <location evidence="1">Nucleus</location>
    </subcellularLocation>
</comment>
<feature type="compositionally biased region" description="Polar residues" evidence="9">
    <location>
        <begin position="696"/>
        <end position="707"/>
    </location>
</feature>
<feature type="compositionally biased region" description="Polar residues" evidence="9">
    <location>
        <begin position="127"/>
        <end position="150"/>
    </location>
</feature>
<keyword evidence="12" id="KW-1185">Reference proteome</keyword>
<dbReference type="InterPro" id="IPR020472">
    <property type="entry name" value="WD40_PAC1"/>
</dbReference>
<reference evidence="11" key="1">
    <citation type="journal article" date="2020" name="Stud. Mycol.">
        <title>101 Dothideomycetes genomes: a test case for predicting lifestyles and emergence of pathogens.</title>
        <authorList>
            <person name="Haridas S."/>
            <person name="Albert R."/>
            <person name="Binder M."/>
            <person name="Bloem J."/>
            <person name="Labutti K."/>
            <person name="Salamov A."/>
            <person name="Andreopoulos B."/>
            <person name="Baker S."/>
            <person name="Barry K."/>
            <person name="Bills G."/>
            <person name="Bluhm B."/>
            <person name="Cannon C."/>
            <person name="Castanera R."/>
            <person name="Culley D."/>
            <person name="Daum C."/>
            <person name="Ezra D."/>
            <person name="Gonzalez J."/>
            <person name="Henrissat B."/>
            <person name="Kuo A."/>
            <person name="Liang C."/>
            <person name="Lipzen A."/>
            <person name="Lutzoni F."/>
            <person name="Magnuson J."/>
            <person name="Mondo S."/>
            <person name="Nolan M."/>
            <person name="Ohm R."/>
            <person name="Pangilinan J."/>
            <person name="Park H.-J."/>
            <person name="Ramirez L."/>
            <person name="Alfaro M."/>
            <person name="Sun H."/>
            <person name="Tritt A."/>
            <person name="Yoshinaga Y."/>
            <person name="Zwiers L.-H."/>
            <person name="Turgeon B."/>
            <person name="Goodwin S."/>
            <person name="Spatafora J."/>
            <person name="Crous P."/>
            <person name="Grigoriev I."/>
        </authorList>
    </citation>
    <scope>NUCLEOTIDE SEQUENCE</scope>
    <source>
        <strain evidence="11">CBS 115976</strain>
    </source>
</reference>
<keyword evidence="3 8" id="KW-0853">WD repeat</keyword>
<dbReference type="InterPro" id="IPR036322">
    <property type="entry name" value="WD40_repeat_dom_sf"/>
</dbReference>
<feature type="region of interest" description="Disordered" evidence="9">
    <location>
        <begin position="363"/>
        <end position="576"/>
    </location>
</feature>
<feature type="compositionally biased region" description="Polar residues" evidence="9">
    <location>
        <begin position="481"/>
        <end position="547"/>
    </location>
</feature>
<feature type="compositionally biased region" description="Polar residues" evidence="9">
    <location>
        <begin position="101"/>
        <end position="118"/>
    </location>
</feature>
<dbReference type="Proteomes" id="UP000799302">
    <property type="component" value="Unassembled WGS sequence"/>
</dbReference>
<feature type="compositionally biased region" description="Pro residues" evidence="9">
    <location>
        <begin position="730"/>
        <end position="743"/>
    </location>
</feature>
<feature type="compositionally biased region" description="Low complexity" evidence="9">
    <location>
        <begin position="250"/>
        <end position="262"/>
    </location>
</feature>
<evidence type="ECO:0000256" key="2">
    <source>
        <dbReference type="ARBA" id="ARBA00009435"/>
    </source>
</evidence>
<feature type="compositionally biased region" description="Polar residues" evidence="9">
    <location>
        <begin position="1"/>
        <end position="14"/>
    </location>
</feature>
<feature type="compositionally biased region" description="Polar residues" evidence="9">
    <location>
        <begin position="390"/>
        <end position="436"/>
    </location>
</feature>
<dbReference type="Gene3D" id="2.130.10.10">
    <property type="entry name" value="YVTN repeat-like/Quinoprotein amine dehydrogenase"/>
    <property type="match status" value="2"/>
</dbReference>
<keyword evidence="4" id="KW-0677">Repeat</keyword>
<feature type="region of interest" description="Disordered" evidence="9">
    <location>
        <begin position="986"/>
        <end position="1020"/>
    </location>
</feature>
<dbReference type="OrthoDB" id="10266330at2759"/>
<gene>
    <name evidence="11" type="ORF">BT63DRAFT_416072</name>
</gene>
<feature type="compositionally biased region" description="Polar residues" evidence="9">
    <location>
        <begin position="175"/>
        <end position="215"/>
    </location>
</feature>
<feature type="compositionally biased region" description="Polar residues" evidence="9">
    <location>
        <begin position="41"/>
        <end position="51"/>
    </location>
</feature>
<dbReference type="Pfam" id="PF00400">
    <property type="entry name" value="WD40"/>
    <property type="match status" value="5"/>
</dbReference>
<evidence type="ECO:0000256" key="7">
    <source>
        <dbReference type="ARBA" id="ARBA00023242"/>
    </source>
</evidence>
<feature type="domain" description="TFIID subunit TAF5 NTD2" evidence="10">
    <location>
        <begin position="835"/>
        <end position="963"/>
    </location>
</feature>
<dbReference type="PANTHER" id="PTHR19879">
    <property type="entry name" value="TRANSCRIPTION INITIATION FACTOR TFIID"/>
    <property type="match status" value="1"/>
</dbReference>
<feature type="compositionally biased region" description="Low complexity" evidence="9">
    <location>
        <begin position="686"/>
        <end position="695"/>
    </location>
</feature>
<sequence>MSNIPNVPSRSGSIANGPPSAGMNSQQAPPPTPGAAPTQQNLNQIRDQTISADVWAQHHNASLQGLGNAPNRGQSNSPSQRPGFASPNTANMYQFHPAGFSQGQASRPSQGSNQSQNGGRLPAHGRSLSNNGAPTPYQPLSNQRVNTQDGGQPPAKRQQVSGGLFYPSNYPASPRQGTSQNYGQSQSSPQTMPGNNMAPSNRSASGQHWNSSNRGPLQLPDQHMSTENSAHAQHGGFSASQLSSPSRGPSQQQISQAMSSSQLNSQGRAQTQRPTSQGISPNPQMSPHNQAPMQQLSFSGAPPSQMNAQGWEATQQQSFQEPPSGPQFNIPGRAPAQQQSLQAASASQTIAQSWAQIQEQPYQGPLHLPANPRNQAQAQQNTAQDPPYSPQAQVTQNYQAAQLPTSQVTSFSPQLQSPTTQNQRPVQQSSQANFSSPRPIYRNNLPEKRPLNQGAPSLPNFKLQGQLSTPSQHAPSRLSDESSQNRASPSPQLQVPSPTSNFLQENQSHQNSPGGVPGQQRQFQGPASGSQHNAPNRSLVTSNSQTRVFDHHSETQGPAVSGFQPNSSNRGSAQQAAIQSAVSISLPKVHSQVTEQLKSQGSGPSLQTQVQGSSSSSPNLLHRAAQSSPSQSHATTQQPPNQILPTQQQQCPSQGQAQLHSADPNRPYPHSQHRVPAQQLSYQVTPRSRPQSQSQGQAHPNPSNHGQQAAYASRQFNTHPVINTQSKSPPNRPANPAMAPPLPSWNASSTSRTYLSPGPSFSNRQPYYGTGTPGMRQIQRPLAPVVEYQLNPNTVLEYLNKKGYAKTEATLRKESANLEANGTPSVRRARETGGPAYDKAFSILLGFIEDSLEAYRPELYRLLWPIFVHCILDLAADYYPRECEAFYKKHHERFDREHVDELRQLSVITSPEHLASSSLAKLYRENKYRLTLTKMVYAILVQFLENREEDGGDILTKLINSHLKIVEVERAAVGERSLAAMLARKGEEYDQPAEDEGIPGHNPGSANTDPNAPNVLPRLALGPLPMDVDLADDVRAELAEQDEKEPPAPGEDSLVAVWDEKVKKEPTEDAPSRETIPLPPPLARDVAMEVQKVREHRDRFKIDPFTGGTPPGVSVCMYTFHNTHESFNCLDFSGDLLLVAGGTALSYIQVWSLDGSPLIDMSRPDEEKPPSSRRLIGHSGPVFAVSFQPSTEKPKTETDFLKDTHTGPHLLLSASADKTIRLWSLDAWTCLTYFRSHLAPVFDVQWGPYGHYFLTCGADKVARVWSQESIAPLRMFVGHENDVECGAWHPNGAYVFTAGDKTIRMWDIMRGTSLRMFTGHTGNITALECSRDGKTLASADDQGSIFLWDLATGTRIKRMRGHAKGGIWSLSWSVESNLVVSGGADNTVRVWDVAPRAEGSRAADLNKTDGSMSAPPVPSVLPPKKSKKDVVITPDQISCFPTKKSPVKKVMFTRANLCIAGSVFEPEPA</sequence>
<keyword evidence="7" id="KW-0539">Nucleus</keyword>
<evidence type="ECO:0000256" key="1">
    <source>
        <dbReference type="ARBA" id="ARBA00004123"/>
    </source>
</evidence>
<organism evidence="11 12">
    <name type="scientific">Microthyrium microscopicum</name>
    <dbReference type="NCBI Taxonomy" id="703497"/>
    <lineage>
        <taxon>Eukaryota</taxon>
        <taxon>Fungi</taxon>
        <taxon>Dikarya</taxon>
        <taxon>Ascomycota</taxon>
        <taxon>Pezizomycotina</taxon>
        <taxon>Dothideomycetes</taxon>
        <taxon>Dothideomycetes incertae sedis</taxon>
        <taxon>Microthyriales</taxon>
        <taxon>Microthyriaceae</taxon>
        <taxon>Microthyrium</taxon>
    </lineage>
</organism>
<dbReference type="EMBL" id="MU004238">
    <property type="protein sequence ID" value="KAF2666998.1"/>
    <property type="molecule type" value="Genomic_DNA"/>
</dbReference>
<dbReference type="SUPFAM" id="SSF160897">
    <property type="entry name" value="Taf5 N-terminal domain-like"/>
    <property type="match status" value="1"/>
</dbReference>
<feature type="compositionally biased region" description="Polar residues" evidence="9">
    <location>
        <begin position="263"/>
        <end position="321"/>
    </location>
</feature>